<reference evidence="8 9" key="1">
    <citation type="journal article" date="2016" name="G3 (Bethesda)">
        <title>First Draft Assembly and Annotation of the Genome of a California Endemic Oak Quercus lobata Nee (Fagaceae).</title>
        <authorList>
            <person name="Sork V.L."/>
            <person name="Fitz-Gibbon S.T."/>
            <person name="Puiu D."/>
            <person name="Crepeau M."/>
            <person name="Gugger P.F."/>
            <person name="Sherman R."/>
            <person name="Stevens K."/>
            <person name="Langley C.H."/>
            <person name="Pellegrini M."/>
            <person name="Salzberg S.L."/>
        </authorList>
    </citation>
    <scope>NUCLEOTIDE SEQUENCE [LARGE SCALE GENOMIC DNA]</scope>
    <source>
        <strain evidence="8 9">cv. SW786</strain>
    </source>
</reference>
<dbReference type="EnsemblPlants" id="QL05p059080:mrna">
    <property type="protein sequence ID" value="QL05p059080:mrna:CDS:1"/>
    <property type="gene ID" value="QL05p059080"/>
</dbReference>
<name>A0A7N2LQ09_QUELO</name>
<feature type="domain" description="MADS-box" evidence="7">
    <location>
        <begin position="7"/>
        <end position="67"/>
    </location>
</feature>
<gene>
    <name evidence="8" type="primary">LOC115990805</name>
</gene>
<dbReference type="SMART" id="SM00432">
    <property type="entry name" value="MADS"/>
    <property type="match status" value="1"/>
</dbReference>
<dbReference type="GO" id="GO:0000981">
    <property type="term" value="F:DNA-binding transcription factor activity, RNA polymerase II-specific"/>
    <property type="evidence" value="ECO:0007669"/>
    <property type="project" value="TreeGrafter"/>
</dbReference>
<dbReference type="KEGG" id="qlo:115990805"/>
<dbReference type="Pfam" id="PF00319">
    <property type="entry name" value="SRF-TF"/>
    <property type="match status" value="1"/>
</dbReference>
<keyword evidence="5" id="KW-0539">Nucleus</keyword>
<dbReference type="RefSeq" id="XP_030970449.1">
    <property type="nucleotide sequence ID" value="XM_031114589.1"/>
</dbReference>
<keyword evidence="2" id="KW-0805">Transcription regulation</keyword>
<organism evidence="8 9">
    <name type="scientific">Quercus lobata</name>
    <name type="common">Valley oak</name>
    <dbReference type="NCBI Taxonomy" id="97700"/>
    <lineage>
        <taxon>Eukaryota</taxon>
        <taxon>Viridiplantae</taxon>
        <taxon>Streptophyta</taxon>
        <taxon>Embryophyta</taxon>
        <taxon>Tracheophyta</taxon>
        <taxon>Spermatophyta</taxon>
        <taxon>Magnoliopsida</taxon>
        <taxon>eudicotyledons</taxon>
        <taxon>Gunneridae</taxon>
        <taxon>Pentapetalae</taxon>
        <taxon>rosids</taxon>
        <taxon>fabids</taxon>
        <taxon>Fagales</taxon>
        <taxon>Fagaceae</taxon>
        <taxon>Quercus</taxon>
    </lineage>
</organism>
<dbReference type="PANTHER" id="PTHR11945:SF725">
    <property type="entry name" value="AGAMOUS-LIKE 58-RELATED"/>
    <property type="match status" value="1"/>
</dbReference>
<feature type="region of interest" description="Disordered" evidence="6">
    <location>
        <begin position="195"/>
        <end position="216"/>
    </location>
</feature>
<evidence type="ECO:0000313" key="8">
    <source>
        <dbReference type="EnsemblPlants" id="QL05p059080:mrna:CDS:1"/>
    </source>
</evidence>
<keyword evidence="4" id="KW-0804">Transcription</keyword>
<dbReference type="FunFam" id="3.40.1810.10:FF:000006">
    <property type="entry name" value="Agamous-like MADS-box protein AGL62"/>
    <property type="match status" value="1"/>
</dbReference>
<evidence type="ECO:0000256" key="3">
    <source>
        <dbReference type="ARBA" id="ARBA00023125"/>
    </source>
</evidence>
<evidence type="ECO:0000256" key="4">
    <source>
        <dbReference type="ARBA" id="ARBA00023163"/>
    </source>
</evidence>
<evidence type="ECO:0000259" key="7">
    <source>
        <dbReference type="PROSITE" id="PS50066"/>
    </source>
</evidence>
<dbReference type="Gramene" id="QL05p059080:mrna">
    <property type="protein sequence ID" value="QL05p059080:mrna:CDS:1"/>
    <property type="gene ID" value="QL05p059080"/>
</dbReference>
<dbReference type="InParanoid" id="A0A7N2LQ09"/>
<dbReference type="AlphaFoldDB" id="A0A7N2LQ09"/>
<protein>
    <recommendedName>
        <fullName evidence="7">MADS-box domain-containing protein</fullName>
    </recommendedName>
</protein>
<keyword evidence="3" id="KW-0238">DNA-binding</keyword>
<evidence type="ECO:0000313" key="9">
    <source>
        <dbReference type="Proteomes" id="UP000594261"/>
    </source>
</evidence>
<comment type="subcellular location">
    <subcellularLocation>
        <location evidence="1">Nucleus</location>
    </subcellularLocation>
</comment>
<dbReference type="EMBL" id="LRBV02000005">
    <property type="status" value="NOT_ANNOTATED_CDS"/>
    <property type="molecule type" value="Genomic_DNA"/>
</dbReference>
<dbReference type="OMA" id="HNQMEAS"/>
<keyword evidence="9" id="KW-1185">Reference proteome</keyword>
<dbReference type="Proteomes" id="UP000594261">
    <property type="component" value="Chromosome 5"/>
</dbReference>
<accession>A0A7N2LQ09</accession>
<dbReference type="OrthoDB" id="1082350at2759"/>
<evidence type="ECO:0000256" key="2">
    <source>
        <dbReference type="ARBA" id="ARBA00023015"/>
    </source>
</evidence>
<dbReference type="GO" id="GO:0046983">
    <property type="term" value="F:protein dimerization activity"/>
    <property type="evidence" value="ECO:0007669"/>
    <property type="project" value="InterPro"/>
</dbReference>
<dbReference type="InterPro" id="IPR036879">
    <property type="entry name" value="TF_MADSbox_sf"/>
</dbReference>
<dbReference type="InterPro" id="IPR002100">
    <property type="entry name" value="TF_MADSbox"/>
</dbReference>
<proteinExistence type="predicted"/>
<dbReference type="GO" id="GO:0005634">
    <property type="term" value="C:nucleus"/>
    <property type="evidence" value="ECO:0007669"/>
    <property type="project" value="UniProtKB-SubCell"/>
</dbReference>
<dbReference type="GeneID" id="115990805"/>
<dbReference type="SUPFAM" id="SSF55455">
    <property type="entry name" value="SRF-like"/>
    <property type="match status" value="1"/>
</dbReference>
<dbReference type="GO" id="GO:0000978">
    <property type="term" value="F:RNA polymerase II cis-regulatory region sequence-specific DNA binding"/>
    <property type="evidence" value="ECO:0007669"/>
    <property type="project" value="TreeGrafter"/>
</dbReference>
<evidence type="ECO:0000256" key="6">
    <source>
        <dbReference type="SAM" id="MobiDB-lite"/>
    </source>
</evidence>
<reference evidence="8" key="2">
    <citation type="submission" date="2021-01" db="UniProtKB">
        <authorList>
            <consortium name="EnsemblPlants"/>
        </authorList>
    </citation>
    <scope>IDENTIFICATION</scope>
</reference>
<dbReference type="PRINTS" id="PR00404">
    <property type="entry name" value="MADSDOMAIN"/>
</dbReference>
<evidence type="ECO:0000256" key="5">
    <source>
        <dbReference type="ARBA" id="ARBA00023242"/>
    </source>
</evidence>
<sequence length="216" mass="24224">MEGKKTKGRQKIEMKIIDKESDRMVTFSKRRSGINKKASELVTLCGAEIGMVFFSPAGKPFSFGHPSVESVANRFLQQNPPQAQGDSTRPLMEAQWRLRINALNQQCDELFRQLEAEKKREKVLQELKKARGSNGWWEVPTKELNFQQLQQMNESLKEFHKNLCTSMKEKVIAGLPSSSSSSSTFLADIPAQGAIPFAPNDNGTNPPSFPPGYGYN</sequence>
<evidence type="ECO:0000256" key="1">
    <source>
        <dbReference type="ARBA" id="ARBA00004123"/>
    </source>
</evidence>
<dbReference type="PROSITE" id="PS50066">
    <property type="entry name" value="MADS_BOX_2"/>
    <property type="match status" value="1"/>
</dbReference>
<dbReference type="Gene3D" id="3.40.1810.10">
    <property type="entry name" value="Transcription factor, MADS-box"/>
    <property type="match status" value="1"/>
</dbReference>
<dbReference type="PANTHER" id="PTHR11945">
    <property type="entry name" value="MADS BOX PROTEIN"/>
    <property type="match status" value="1"/>
</dbReference>